<accession>A0A3Q7F658</accession>
<proteinExistence type="predicted"/>
<dbReference type="Gramene" id="Solyc02g082435.1.1">
    <property type="protein sequence ID" value="Solyc02g082435.1.1"/>
    <property type="gene ID" value="Solyc02g082435.1"/>
</dbReference>
<dbReference type="AlphaFoldDB" id="A0A3Q7F658"/>
<reference evidence="1" key="2">
    <citation type="submission" date="2019-01" db="UniProtKB">
        <authorList>
            <consortium name="EnsemblPlants"/>
        </authorList>
    </citation>
    <scope>IDENTIFICATION</scope>
    <source>
        <strain evidence="1">cv. Heinz 1706</strain>
    </source>
</reference>
<evidence type="ECO:0000313" key="2">
    <source>
        <dbReference type="Proteomes" id="UP000004994"/>
    </source>
</evidence>
<sequence>MENFARRSIIKLLHDIAVCFDSASDIEKQICFWVEKRMWVLSLDLFLLNPVCVGISKYHRGAPDRQGPSFTAVPGEQFKTTFLASVGCKTEQANDLNFELCWPNSKQGLDLQHILLSFKIIYQSMELDKIAIYQKFHCTKSQHLLKSNVILIHKQPTSVTLLACAHGQATTVPLANLGTLHEQIAKLGSWSRSSSEACHGLRWHETNLELS</sequence>
<protein>
    <submittedName>
        <fullName evidence="1">Uncharacterized protein</fullName>
    </submittedName>
</protein>
<dbReference type="EnsemblPlants" id="Solyc02g082435.1.1">
    <property type="protein sequence ID" value="Solyc02g082435.1.1"/>
    <property type="gene ID" value="Solyc02g082435.1"/>
</dbReference>
<reference evidence="1" key="1">
    <citation type="journal article" date="2012" name="Nature">
        <title>The tomato genome sequence provides insights into fleshy fruit evolution.</title>
        <authorList>
            <consortium name="Tomato Genome Consortium"/>
        </authorList>
    </citation>
    <scope>NUCLEOTIDE SEQUENCE [LARGE SCALE GENOMIC DNA]</scope>
    <source>
        <strain evidence="1">cv. Heinz 1706</strain>
    </source>
</reference>
<name>A0A3Q7F658_SOLLC</name>
<dbReference type="Proteomes" id="UP000004994">
    <property type="component" value="Chromosome 2"/>
</dbReference>
<organism evidence="1">
    <name type="scientific">Solanum lycopersicum</name>
    <name type="common">Tomato</name>
    <name type="synonym">Lycopersicon esculentum</name>
    <dbReference type="NCBI Taxonomy" id="4081"/>
    <lineage>
        <taxon>Eukaryota</taxon>
        <taxon>Viridiplantae</taxon>
        <taxon>Streptophyta</taxon>
        <taxon>Embryophyta</taxon>
        <taxon>Tracheophyta</taxon>
        <taxon>Spermatophyta</taxon>
        <taxon>Magnoliopsida</taxon>
        <taxon>eudicotyledons</taxon>
        <taxon>Gunneridae</taxon>
        <taxon>Pentapetalae</taxon>
        <taxon>asterids</taxon>
        <taxon>lamiids</taxon>
        <taxon>Solanales</taxon>
        <taxon>Solanaceae</taxon>
        <taxon>Solanoideae</taxon>
        <taxon>Solaneae</taxon>
        <taxon>Solanum</taxon>
        <taxon>Solanum subgen. Lycopersicon</taxon>
    </lineage>
</organism>
<evidence type="ECO:0000313" key="1">
    <source>
        <dbReference type="EnsemblPlants" id="Solyc02g082435.1.1"/>
    </source>
</evidence>
<keyword evidence="2" id="KW-1185">Reference proteome</keyword>
<dbReference type="InParanoid" id="A0A3Q7F658"/>